<evidence type="ECO:0000313" key="3">
    <source>
        <dbReference type="Proteomes" id="UP000693946"/>
    </source>
</evidence>
<proteinExistence type="predicted"/>
<evidence type="ECO:0000256" key="1">
    <source>
        <dbReference type="SAM" id="MobiDB-lite"/>
    </source>
</evidence>
<comment type="caution">
    <text evidence="2">The sequence shown here is derived from an EMBL/GenBank/DDBJ whole genome shotgun (WGS) entry which is preliminary data.</text>
</comment>
<name>A0AAV6SJ45_SOLSE</name>
<organism evidence="2 3">
    <name type="scientific">Solea senegalensis</name>
    <name type="common">Senegalese sole</name>
    <dbReference type="NCBI Taxonomy" id="28829"/>
    <lineage>
        <taxon>Eukaryota</taxon>
        <taxon>Metazoa</taxon>
        <taxon>Chordata</taxon>
        <taxon>Craniata</taxon>
        <taxon>Vertebrata</taxon>
        <taxon>Euteleostomi</taxon>
        <taxon>Actinopterygii</taxon>
        <taxon>Neopterygii</taxon>
        <taxon>Teleostei</taxon>
        <taxon>Neoteleostei</taxon>
        <taxon>Acanthomorphata</taxon>
        <taxon>Carangaria</taxon>
        <taxon>Pleuronectiformes</taxon>
        <taxon>Pleuronectoidei</taxon>
        <taxon>Soleidae</taxon>
        <taxon>Solea</taxon>
    </lineage>
</organism>
<feature type="region of interest" description="Disordered" evidence="1">
    <location>
        <begin position="1"/>
        <end position="22"/>
    </location>
</feature>
<feature type="compositionally biased region" description="Basic and acidic residues" evidence="1">
    <location>
        <begin position="1"/>
        <end position="10"/>
    </location>
</feature>
<dbReference type="Proteomes" id="UP000693946">
    <property type="component" value="Linkage Group LG12"/>
</dbReference>
<protein>
    <submittedName>
        <fullName evidence="2">Uncharacterized protein</fullName>
    </submittedName>
</protein>
<keyword evidence="3" id="KW-1185">Reference proteome</keyword>
<dbReference type="EMBL" id="JAGKHQ010000004">
    <property type="protein sequence ID" value="KAG7517781.1"/>
    <property type="molecule type" value="Genomic_DNA"/>
</dbReference>
<accession>A0AAV6SJ45</accession>
<reference evidence="2 3" key="1">
    <citation type="journal article" date="2021" name="Sci. Rep.">
        <title>Chromosome anchoring in Senegalese sole (Solea senegalensis) reveals sex-associated markers and genome rearrangements in flatfish.</title>
        <authorList>
            <person name="Guerrero-Cozar I."/>
            <person name="Gomez-Garrido J."/>
            <person name="Berbel C."/>
            <person name="Martinez-Blanch J.F."/>
            <person name="Alioto T."/>
            <person name="Claros M.G."/>
            <person name="Gagnaire P.A."/>
            <person name="Manchado M."/>
        </authorList>
    </citation>
    <scope>NUCLEOTIDE SEQUENCE [LARGE SCALE GENOMIC DNA]</scope>
    <source>
        <strain evidence="2">Sse05_10M</strain>
    </source>
</reference>
<evidence type="ECO:0000313" key="2">
    <source>
        <dbReference type="EMBL" id="KAG7517781.1"/>
    </source>
</evidence>
<gene>
    <name evidence="2" type="ORF">JOB18_016115</name>
</gene>
<sequence length="122" mass="14363">MFAMMRERERGKKKQGLNQKTRSNWTIRFLQSKNYKCPSVSSAAEWSPDAVRHLKSSEMAKYSDSVRERGCRQEHEEKNRKALFGFHRVLYLLKLRKRCRSINSEFRTPPFGSPIKATPPQT</sequence>
<dbReference type="AlphaFoldDB" id="A0AAV6SJ45"/>